<feature type="compositionally biased region" description="Acidic residues" evidence="1">
    <location>
        <begin position="105"/>
        <end position="117"/>
    </location>
</feature>
<gene>
    <name evidence="3" type="ORF">BGZ99_004416</name>
</gene>
<feature type="compositionally biased region" description="Basic and acidic residues" evidence="1">
    <location>
        <begin position="118"/>
        <end position="130"/>
    </location>
</feature>
<keyword evidence="2" id="KW-0812">Transmembrane</keyword>
<name>A0A9P6UUS7_9FUNG</name>
<sequence>MGREQSARSNGYWHRPQSYPSVSDLPGKSDRRSRLSDHDPPAQDTLSDDGEQQSADPFDRICSLLSHLIVDASTAVGTQNAGTGMGGVAREGTPNFTPMVYADSESSEESQAEEEQEETGRALDDKYALDPTDGRDIRKWDSRAFRTRTRSYLNESSLKRRSLFLELQSCQPDEEQDAPEEIQAAEVDMIDGSTRPHSTKSSSSYADISIFSADDTAAGLDGGLLHPPSFKGLRRCASFPSMKSEIIEQQHAKELEQVIQCMDSELDRTAEAVDSLTRDLETVATHHNWMQLKLESALESQAFHQERIERAHGSRPSSSVRSSVLTDTTAVSRRDFAADFDDSEDDTSFWTEERFMRGVLSMPSRESIAMAISSASYDDALLQDRTLSTFDDSETALYSDMDDLSEAEFSHPQWNSGSTEVPSRISVSSDRTLEIRPDTFLGFDRDDDSDFVKASGVSPTSLPFSAPSIGRRHQSTLSFSDAQMTPTSRRRWQYRSSMPAAWPTATSHVLDADSQRDEEDADNLEDPAIVANLSSTVVCLSALLFWTTLFVLATLTAVPSLVATSRSKATKAMEDAQNRLAGSLQGVEADLTELSTACDSLAEYKNASESRADLRRRGQHTADCKGSKRPGFRRRQRNRMSSSKRSIQSTHFVAVA</sequence>
<feature type="compositionally biased region" description="Basic and acidic residues" evidence="1">
    <location>
        <begin position="609"/>
        <end position="626"/>
    </location>
</feature>
<evidence type="ECO:0000256" key="2">
    <source>
        <dbReference type="SAM" id="Phobius"/>
    </source>
</evidence>
<keyword evidence="2" id="KW-1133">Transmembrane helix</keyword>
<organism evidence="3 4">
    <name type="scientific">Dissophora globulifera</name>
    <dbReference type="NCBI Taxonomy" id="979702"/>
    <lineage>
        <taxon>Eukaryota</taxon>
        <taxon>Fungi</taxon>
        <taxon>Fungi incertae sedis</taxon>
        <taxon>Mucoromycota</taxon>
        <taxon>Mortierellomycotina</taxon>
        <taxon>Mortierellomycetes</taxon>
        <taxon>Mortierellales</taxon>
        <taxon>Mortierellaceae</taxon>
        <taxon>Dissophora</taxon>
    </lineage>
</organism>
<proteinExistence type="predicted"/>
<evidence type="ECO:0000313" key="4">
    <source>
        <dbReference type="Proteomes" id="UP000738325"/>
    </source>
</evidence>
<accession>A0A9P6UUS7</accession>
<feature type="compositionally biased region" description="Polar residues" evidence="1">
    <location>
        <begin position="639"/>
        <end position="656"/>
    </location>
</feature>
<feature type="compositionally biased region" description="Basic residues" evidence="1">
    <location>
        <begin position="627"/>
        <end position="638"/>
    </location>
</feature>
<evidence type="ECO:0000256" key="1">
    <source>
        <dbReference type="SAM" id="MobiDB-lite"/>
    </source>
</evidence>
<feature type="transmembrane region" description="Helical" evidence="2">
    <location>
        <begin position="543"/>
        <end position="563"/>
    </location>
</feature>
<keyword evidence="4" id="KW-1185">Reference proteome</keyword>
<keyword evidence="2" id="KW-0472">Membrane</keyword>
<feature type="compositionally biased region" description="Basic and acidic residues" evidence="1">
    <location>
        <begin position="27"/>
        <end position="41"/>
    </location>
</feature>
<feature type="compositionally biased region" description="Polar residues" evidence="1">
    <location>
        <begin position="475"/>
        <end position="484"/>
    </location>
</feature>
<feature type="region of interest" description="Disordered" evidence="1">
    <location>
        <begin position="463"/>
        <end position="484"/>
    </location>
</feature>
<dbReference type="Proteomes" id="UP000738325">
    <property type="component" value="Unassembled WGS sequence"/>
</dbReference>
<reference evidence="3" key="1">
    <citation type="journal article" date="2020" name="Fungal Divers.">
        <title>Resolving the Mortierellaceae phylogeny through synthesis of multi-gene phylogenetics and phylogenomics.</title>
        <authorList>
            <person name="Vandepol N."/>
            <person name="Liber J."/>
            <person name="Desiro A."/>
            <person name="Na H."/>
            <person name="Kennedy M."/>
            <person name="Barry K."/>
            <person name="Grigoriev I.V."/>
            <person name="Miller A.N."/>
            <person name="O'Donnell K."/>
            <person name="Stajich J.E."/>
            <person name="Bonito G."/>
        </authorList>
    </citation>
    <scope>NUCLEOTIDE SEQUENCE</scope>
    <source>
        <strain evidence="3">REB-010B</strain>
    </source>
</reference>
<dbReference type="AlphaFoldDB" id="A0A9P6UUS7"/>
<protein>
    <submittedName>
        <fullName evidence="3">Uncharacterized protein</fullName>
    </submittedName>
</protein>
<feature type="region of interest" description="Disordered" evidence="1">
    <location>
        <begin position="78"/>
        <end position="130"/>
    </location>
</feature>
<feature type="region of interest" description="Disordered" evidence="1">
    <location>
        <begin position="1"/>
        <end position="58"/>
    </location>
</feature>
<feature type="region of interest" description="Disordered" evidence="1">
    <location>
        <begin position="609"/>
        <end position="656"/>
    </location>
</feature>
<evidence type="ECO:0000313" key="3">
    <source>
        <dbReference type="EMBL" id="KAG0320618.1"/>
    </source>
</evidence>
<dbReference type="OrthoDB" id="2418247at2759"/>
<dbReference type="EMBL" id="JAAAIP010000276">
    <property type="protein sequence ID" value="KAG0320618.1"/>
    <property type="molecule type" value="Genomic_DNA"/>
</dbReference>
<comment type="caution">
    <text evidence="3">The sequence shown here is derived from an EMBL/GenBank/DDBJ whole genome shotgun (WGS) entry which is preliminary data.</text>
</comment>